<evidence type="ECO:0000313" key="5">
    <source>
        <dbReference type="EMBL" id="CAL6036254.1"/>
    </source>
</evidence>
<evidence type="ECO:0000256" key="2">
    <source>
        <dbReference type="ARBA" id="ARBA00023163"/>
    </source>
</evidence>
<dbReference type="EMBL" id="CATOUU010000845">
    <property type="protein sequence ID" value="CAI9954169.1"/>
    <property type="molecule type" value="Genomic_DNA"/>
</dbReference>
<evidence type="ECO:0000313" key="6">
    <source>
        <dbReference type="Proteomes" id="UP001642409"/>
    </source>
</evidence>
<gene>
    <name evidence="5" type="ORF">HINF_LOCUS36323</name>
    <name evidence="4" type="ORF">HINF_LOCUS41814</name>
</gene>
<proteinExistence type="predicted"/>
<reference evidence="4" key="1">
    <citation type="submission" date="2023-06" db="EMBL/GenBank/DDBJ databases">
        <authorList>
            <person name="Kurt Z."/>
        </authorList>
    </citation>
    <scope>NUCLEOTIDE SEQUENCE</scope>
</reference>
<comment type="caution">
    <text evidence="4">The sequence shown here is derived from an EMBL/GenBank/DDBJ whole genome shotgun (WGS) entry which is preliminary data.</text>
</comment>
<dbReference type="Gene3D" id="1.10.10.60">
    <property type="entry name" value="Homeodomain-like"/>
    <property type="match status" value="1"/>
</dbReference>
<dbReference type="AlphaFoldDB" id="A0AA86QJ78"/>
<evidence type="ECO:0000256" key="1">
    <source>
        <dbReference type="ARBA" id="ARBA00023015"/>
    </source>
</evidence>
<evidence type="ECO:0000313" key="4">
    <source>
        <dbReference type="EMBL" id="CAI9954169.1"/>
    </source>
</evidence>
<dbReference type="SUPFAM" id="SSF46689">
    <property type="entry name" value="Homeodomain-like"/>
    <property type="match status" value="1"/>
</dbReference>
<accession>A0AA86QJ78</accession>
<keyword evidence="3" id="KW-0539">Nucleus</keyword>
<dbReference type="NCBIfam" id="TIGR01557">
    <property type="entry name" value="myb_SHAQKYF"/>
    <property type="match status" value="1"/>
</dbReference>
<evidence type="ECO:0000256" key="3">
    <source>
        <dbReference type="ARBA" id="ARBA00023242"/>
    </source>
</evidence>
<reference evidence="5 6" key="2">
    <citation type="submission" date="2024-07" db="EMBL/GenBank/DDBJ databases">
        <authorList>
            <person name="Akdeniz Z."/>
        </authorList>
    </citation>
    <scope>NUCLEOTIDE SEQUENCE [LARGE SCALE GENOMIC DNA]</scope>
</reference>
<dbReference type="InterPro" id="IPR009057">
    <property type="entry name" value="Homeodomain-like_sf"/>
</dbReference>
<dbReference type="EMBL" id="CAXDID020000133">
    <property type="protein sequence ID" value="CAL6036254.1"/>
    <property type="molecule type" value="Genomic_DNA"/>
</dbReference>
<name>A0AA86QJ78_9EUKA</name>
<dbReference type="Proteomes" id="UP001642409">
    <property type="component" value="Unassembled WGS sequence"/>
</dbReference>
<sequence>MDLTKIVQQLYNELCGTDQQQSSQNFQAQQILEKQTVQDNQQFKTKTKSFRWTEELHRRFCIVCTALHWKQCTPKYIHKFLPSVEIEVIGSHLQKTRIGIVNDGPVPSIESVPVQYQSEKVFIDIINHWTKFKSRMSDRDIKNILDQ</sequence>
<dbReference type="InterPro" id="IPR006447">
    <property type="entry name" value="Myb_dom_plants"/>
</dbReference>
<keyword evidence="1" id="KW-0805">Transcription regulation</keyword>
<organism evidence="4">
    <name type="scientific">Hexamita inflata</name>
    <dbReference type="NCBI Taxonomy" id="28002"/>
    <lineage>
        <taxon>Eukaryota</taxon>
        <taxon>Metamonada</taxon>
        <taxon>Diplomonadida</taxon>
        <taxon>Hexamitidae</taxon>
        <taxon>Hexamitinae</taxon>
        <taxon>Hexamita</taxon>
    </lineage>
</organism>
<keyword evidence="2" id="KW-0804">Transcription</keyword>
<dbReference type="GO" id="GO:0003677">
    <property type="term" value="F:DNA binding"/>
    <property type="evidence" value="ECO:0007669"/>
    <property type="project" value="InterPro"/>
</dbReference>
<keyword evidence="6" id="KW-1185">Reference proteome</keyword>
<protein>
    <submittedName>
        <fullName evidence="4">Uncharacterized protein</fullName>
    </submittedName>
</protein>